<gene>
    <name evidence="1" type="ORF">CHIRRI_LOCUS6655</name>
</gene>
<protein>
    <recommendedName>
        <fullName evidence="3">F-box domain-containing protein</fullName>
    </recommendedName>
</protein>
<dbReference type="InterPro" id="IPR053772">
    <property type="entry name" value="At1g61320/At1g61330-like"/>
</dbReference>
<dbReference type="PANTHER" id="PTHR34145">
    <property type="entry name" value="OS02G0105600 PROTEIN"/>
    <property type="match status" value="1"/>
</dbReference>
<dbReference type="SUPFAM" id="SSF52047">
    <property type="entry name" value="RNI-like"/>
    <property type="match status" value="1"/>
</dbReference>
<reference evidence="1" key="2">
    <citation type="submission" date="2022-10" db="EMBL/GenBank/DDBJ databases">
        <authorList>
            <consortium name="ENA_rothamsted_submissions"/>
            <consortium name="culmorum"/>
            <person name="King R."/>
        </authorList>
    </citation>
    <scope>NUCLEOTIDE SEQUENCE</scope>
</reference>
<sequence>MDFNEDFGDFNVLPEEIIIHIIKFLPNRWNLSLVNWNFYELICKVEANKYRLKLIDIDDDLEKYESVINTGRKFDEIKMMNLKSEDDHVTEKLRSILEKFQLGIKVISIYNSKLPESQFIELLGMHLNLKRLLLYDVSFSATERDNVELYLPNLRSLNIQLCNIIISRTILRIPNNTLYYLSIKNLVLDVQTLRKILENQRNIKELEFDPYFVDPASMSALEFNKLKLMSNRNVAPIIKNQYSLTSLDLSKAHITDTDFLQICKMNNLRVLKLWIDRISCDLIGNIEKLNKLQELAINYERLEVEYIAIISKLCLNSLQTLKIEFPKLKIFAENFIAISMNCPNVNKLIINGQSIGVIGTIIEYFKHLQSLIFECDSDSVKVVNFPVNNFVNENLKELYLYDNQFNNPAKEHFQSTSSLLSLINIAIPNLERLRIKNIISLDIEALNIIFENKPNLSHIHVDDIAINNTIDAHYVETLMQVAQSLDYIELNKVLLEVDEDLIAQIMDNKFTYVNCKKWRNEIILRNCRWNTHDENVF</sequence>
<accession>A0A9N9RUB1</accession>
<evidence type="ECO:0000313" key="1">
    <source>
        <dbReference type="EMBL" id="CAG9803759.1"/>
    </source>
</evidence>
<dbReference type="OrthoDB" id="7789543at2759"/>
<dbReference type="PANTHER" id="PTHR34145:SF28">
    <property type="entry name" value="F-BOX DOMAIN-CONTAINING PROTEIN"/>
    <property type="match status" value="1"/>
</dbReference>
<dbReference type="Proteomes" id="UP001153620">
    <property type="component" value="Chromosome 2"/>
</dbReference>
<dbReference type="AlphaFoldDB" id="A0A9N9RUB1"/>
<name>A0A9N9RUB1_9DIPT</name>
<reference evidence="1" key="1">
    <citation type="submission" date="2022-01" db="EMBL/GenBank/DDBJ databases">
        <authorList>
            <person name="King R."/>
        </authorList>
    </citation>
    <scope>NUCLEOTIDE SEQUENCE</scope>
</reference>
<evidence type="ECO:0000313" key="2">
    <source>
        <dbReference type="Proteomes" id="UP001153620"/>
    </source>
</evidence>
<keyword evidence="2" id="KW-1185">Reference proteome</keyword>
<proteinExistence type="predicted"/>
<organism evidence="1 2">
    <name type="scientific">Chironomus riparius</name>
    <dbReference type="NCBI Taxonomy" id="315576"/>
    <lineage>
        <taxon>Eukaryota</taxon>
        <taxon>Metazoa</taxon>
        <taxon>Ecdysozoa</taxon>
        <taxon>Arthropoda</taxon>
        <taxon>Hexapoda</taxon>
        <taxon>Insecta</taxon>
        <taxon>Pterygota</taxon>
        <taxon>Neoptera</taxon>
        <taxon>Endopterygota</taxon>
        <taxon>Diptera</taxon>
        <taxon>Nematocera</taxon>
        <taxon>Chironomoidea</taxon>
        <taxon>Chironomidae</taxon>
        <taxon>Chironominae</taxon>
        <taxon>Chironomus</taxon>
    </lineage>
</organism>
<dbReference type="Gene3D" id="3.80.10.10">
    <property type="entry name" value="Ribonuclease Inhibitor"/>
    <property type="match status" value="3"/>
</dbReference>
<dbReference type="InterPro" id="IPR032675">
    <property type="entry name" value="LRR_dom_sf"/>
</dbReference>
<evidence type="ECO:0008006" key="3">
    <source>
        <dbReference type="Google" id="ProtNLM"/>
    </source>
</evidence>
<dbReference type="SUPFAM" id="SSF52058">
    <property type="entry name" value="L domain-like"/>
    <property type="match status" value="1"/>
</dbReference>
<dbReference type="CDD" id="cd09917">
    <property type="entry name" value="F-box_SF"/>
    <property type="match status" value="1"/>
</dbReference>
<dbReference type="EMBL" id="OU895878">
    <property type="protein sequence ID" value="CAG9803759.1"/>
    <property type="molecule type" value="Genomic_DNA"/>
</dbReference>